<evidence type="ECO:0000313" key="8">
    <source>
        <dbReference type="EMBL" id="EPY20078.1"/>
    </source>
</evidence>
<feature type="domain" description="eRF1/Pelota-like N-terminal" evidence="7">
    <location>
        <begin position="1"/>
        <end position="130"/>
    </location>
</feature>
<dbReference type="SUPFAM" id="SSF55315">
    <property type="entry name" value="L30e-like"/>
    <property type="match status" value="1"/>
</dbReference>
<dbReference type="SMART" id="SM01194">
    <property type="entry name" value="eRF1_1"/>
    <property type="match status" value="1"/>
</dbReference>
<dbReference type="EMBL" id="ATMH01005419">
    <property type="protein sequence ID" value="EPY27919.1"/>
    <property type="molecule type" value="Genomic_DNA"/>
</dbReference>
<comment type="cofactor">
    <cofactor evidence="1 6">
        <name>a divalent metal cation</name>
        <dbReference type="ChEBI" id="CHEBI:60240"/>
    </cofactor>
</comment>
<dbReference type="OrthoDB" id="10249111at2759"/>
<dbReference type="Gene3D" id="3.30.1330.30">
    <property type="match status" value="1"/>
</dbReference>
<dbReference type="InterPro" id="IPR005142">
    <property type="entry name" value="eRF1_3"/>
</dbReference>
<dbReference type="NCBIfam" id="TIGR00111">
    <property type="entry name" value="pelota"/>
    <property type="match status" value="1"/>
</dbReference>
<reference evidence="9 11" key="1">
    <citation type="journal article" date="2013" name="PLoS ONE">
        <title>Predicting the Proteins of Angomonas deanei, Strigomonas culicis and Their Respective Endosymbionts Reveals New Aspects of the Trypanosomatidae Family.</title>
        <authorList>
            <person name="Motta M.C."/>
            <person name="Martins A.C."/>
            <person name="de Souza S.S."/>
            <person name="Catta-Preta C.M."/>
            <person name="Silva R."/>
            <person name="Klein C.C."/>
            <person name="de Almeida L.G."/>
            <person name="de Lima Cunha O."/>
            <person name="Ciapina L.P."/>
            <person name="Brocchi M."/>
            <person name="Colabardini A.C."/>
            <person name="de Araujo Lima B."/>
            <person name="Machado C.R."/>
            <person name="de Almeida Soares C.M."/>
            <person name="Probst C.M."/>
            <person name="de Menezes C.B."/>
            <person name="Thompson C.E."/>
            <person name="Bartholomeu D.C."/>
            <person name="Gradia D.F."/>
            <person name="Pavoni D.P."/>
            <person name="Grisard E.C."/>
            <person name="Fantinatti-Garboggini F."/>
            <person name="Marchini F.K."/>
            <person name="Rodrigues-Luiz G.F."/>
            <person name="Wagner G."/>
            <person name="Goldman G.H."/>
            <person name="Fietto J.L."/>
            <person name="Elias M.C."/>
            <person name="Goldman M.H."/>
            <person name="Sagot M.F."/>
            <person name="Pereira M."/>
            <person name="Stoco P.H."/>
            <person name="de Mendonca-Neto R.P."/>
            <person name="Teixeira S.M."/>
            <person name="Maciel T.E."/>
            <person name="de Oliveira Mendes T.A."/>
            <person name="Urmenyi T.P."/>
            <person name="de Souza W."/>
            <person name="Schenkman S."/>
            <person name="de Vasconcelos A.T."/>
        </authorList>
    </citation>
    <scope>NUCLEOTIDE SEQUENCE [LARGE SCALE GENOMIC DNA]</scope>
</reference>
<dbReference type="EMBL" id="ATMH01009168">
    <property type="protein sequence ID" value="EPY20078.1"/>
    <property type="molecule type" value="Genomic_DNA"/>
</dbReference>
<gene>
    <name evidence="10" type="ORF">STCU_05419</name>
    <name evidence="9" type="ORF">STCU_08181</name>
    <name evidence="8" type="ORF">STCU_09168</name>
</gene>
<dbReference type="GO" id="GO:0005737">
    <property type="term" value="C:cytoplasm"/>
    <property type="evidence" value="ECO:0007669"/>
    <property type="project" value="UniProtKB-SubCell"/>
</dbReference>
<protein>
    <recommendedName>
        <fullName evidence="6">Protein pelota homolog</fullName>
    </recommendedName>
</protein>
<comment type="subcellular location">
    <subcellularLocation>
        <location evidence="2 6">Cytoplasm</location>
    </subcellularLocation>
</comment>
<dbReference type="Gene3D" id="2.30.30.870">
    <property type="entry name" value="Pelota, domain A"/>
    <property type="match status" value="1"/>
</dbReference>
<dbReference type="GO" id="GO:0070481">
    <property type="term" value="P:nuclear-transcribed mRNA catabolic process, non-stop decay"/>
    <property type="evidence" value="ECO:0007669"/>
    <property type="project" value="InterPro"/>
</dbReference>
<dbReference type="Pfam" id="PF03464">
    <property type="entry name" value="eRF1_2"/>
    <property type="match status" value="1"/>
</dbReference>
<evidence type="ECO:0000313" key="9">
    <source>
        <dbReference type="EMBL" id="EPY22668.1"/>
    </source>
</evidence>
<evidence type="ECO:0000313" key="10">
    <source>
        <dbReference type="EMBL" id="EPY27919.1"/>
    </source>
</evidence>
<dbReference type="SUPFAM" id="SSF159065">
    <property type="entry name" value="Dom34/Pelota N-terminal domain-like"/>
    <property type="match status" value="1"/>
</dbReference>
<comment type="function">
    <text evidence="6">Component of the Pelota-HBS1L complex, a complex that recognizes stalled ribosomes and triggers the No-Go Decay (NGD) pathway. In the Pelota-HBS1L complex, pelo recognizes ribosomes stalled at the 3' end of an mRNA and engages stalled ribosomes by destabilizing mRNA in the mRNA channel.</text>
</comment>
<sequence length="406" mass="45504">MKLLKKVTNTDGTVEVKLFVSTTEDLWHLYNFILAGDTVKTITKRKVAKENSIGVSHAQVKTLNLQIEVKSVDFTPDEIRIHGLNRSESEFVQLGAHHSLTIHSFPPQEVTVCKKEWDSVVEERLKEACNQEGKADTAAVMMNFGEAQVFLVTASLLYCKAKIDVTIAKKHKNDASARDKSINRFFRQVLDAILHHIDFEKIKVVLICSPGHVREEFNTYMKQEAAKSDNPRLHLLQQNLSKFILVKVNSTTTGGLKEAFSDPAVATKMESTRCVSDIRVWEKFQSTMNRNPDLCVYTPQCVLGAALAGAVGSLMVSDSVFRSENPVVRRFYLSLINLIKKQGGTSVNIFSSNHVTGEQLAQLGNIAAILQFDCPELEEIEVNPDFMNTEEVAEFIRENYTAKVHS</sequence>
<dbReference type="InterPro" id="IPR004405">
    <property type="entry name" value="TF_pelota"/>
</dbReference>
<evidence type="ECO:0000256" key="4">
    <source>
        <dbReference type="ARBA" id="ARBA00022490"/>
    </source>
</evidence>
<keyword evidence="11" id="KW-1185">Reference proteome</keyword>
<name>S9U192_9TRYP</name>
<dbReference type="AlphaFoldDB" id="S9U192"/>
<dbReference type="GO" id="GO:0070651">
    <property type="term" value="P:nonfunctional rRNA decay"/>
    <property type="evidence" value="ECO:0007669"/>
    <property type="project" value="TreeGrafter"/>
</dbReference>
<dbReference type="GO" id="GO:0071025">
    <property type="term" value="P:RNA surveillance"/>
    <property type="evidence" value="ECO:0007669"/>
    <property type="project" value="InterPro"/>
</dbReference>
<dbReference type="InterPro" id="IPR038069">
    <property type="entry name" value="Pelota/DOM34_N"/>
</dbReference>
<evidence type="ECO:0000256" key="5">
    <source>
        <dbReference type="ARBA" id="ARBA00022723"/>
    </source>
</evidence>
<evidence type="ECO:0000313" key="11">
    <source>
        <dbReference type="Proteomes" id="UP000015354"/>
    </source>
</evidence>
<dbReference type="InterPro" id="IPR005140">
    <property type="entry name" value="eRF1_Pelota-like_N"/>
</dbReference>
<dbReference type="FunFam" id="2.30.30.870:FF:000002">
    <property type="entry name" value="Protein pelota homolog"/>
    <property type="match status" value="1"/>
</dbReference>
<dbReference type="Gene3D" id="3.30.420.60">
    <property type="entry name" value="eRF1 domain 2"/>
    <property type="match status" value="1"/>
</dbReference>
<dbReference type="EMBL" id="ATMH01008181">
    <property type="protein sequence ID" value="EPY22668.1"/>
    <property type="molecule type" value="Genomic_DNA"/>
</dbReference>
<dbReference type="SUPFAM" id="SSF53137">
    <property type="entry name" value="Translational machinery components"/>
    <property type="match status" value="1"/>
</dbReference>
<dbReference type="GO" id="GO:0070966">
    <property type="term" value="P:nuclear-transcribed mRNA catabolic process, no-go decay"/>
    <property type="evidence" value="ECO:0007669"/>
    <property type="project" value="InterPro"/>
</dbReference>
<dbReference type="InterPro" id="IPR005141">
    <property type="entry name" value="eRF1_2"/>
</dbReference>
<dbReference type="InterPro" id="IPR058547">
    <property type="entry name" value="Pelota_N"/>
</dbReference>
<evidence type="ECO:0000256" key="3">
    <source>
        <dbReference type="ARBA" id="ARBA00009504"/>
    </source>
</evidence>
<evidence type="ECO:0000256" key="1">
    <source>
        <dbReference type="ARBA" id="ARBA00001968"/>
    </source>
</evidence>
<dbReference type="InterPro" id="IPR029064">
    <property type="entry name" value="Ribosomal_eL30-like_sf"/>
</dbReference>
<dbReference type="Pfam" id="PF26356">
    <property type="entry name" value="Pelota_N"/>
    <property type="match status" value="1"/>
</dbReference>
<dbReference type="GO" id="GO:0032790">
    <property type="term" value="P:ribosome disassembly"/>
    <property type="evidence" value="ECO:0007669"/>
    <property type="project" value="TreeGrafter"/>
</dbReference>
<comment type="caution">
    <text evidence="9">The sequence shown here is derived from an EMBL/GenBank/DDBJ whole genome shotgun (WGS) entry which is preliminary data.</text>
</comment>
<keyword evidence="5 6" id="KW-0479">Metal-binding</keyword>
<keyword evidence="4 6" id="KW-0963">Cytoplasm</keyword>
<dbReference type="Pfam" id="PF03465">
    <property type="entry name" value="eRF1_3"/>
    <property type="match status" value="1"/>
</dbReference>
<dbReference type="GO" id="GO:0046872">
    <property type="term" value="F:metal ion binding"/>
    <property type="evidence" value="ECO:0007669"/>
    <property type="project" value="UniProtKB-KW"/>
</dbReference>
<proteinExistence type="inferred from homology"/>
<dbReference type="Proteomes" id="UP000015354">
    <property type="component" value="Unassembled WGS sequence"/>
</dbReference>
<reference evidence="9" key="2">
    <citation type="submission" date="2013-03" db="EMBL/GenBank/DDBJ databases">
        <authorList>
            <person name="Motta M.C.M."/>
            <person name="Martins A.C.A."/>
            <person name="Preta C.M.C.C."/>
            <person name="Silva R."/>
            <person name="de Souza S.S."/>
            <person name="Klein C.C."/>
            <person name="de Almeida L.G.P."/>
            <person name="Cunha O.L."/>
            <person name="Colabardini A.C."/>
            <person name="Lima B.A."/>
            <person name="Machado C.R."/>
            <person name="Soares C.M.A."/>
            <person name="de Menezes C.B.A."/>
            <person name="Bartolomeu D.C."/>
            <person name="Grisard E.C."/>
            <person name="Fantinatti-Garboggini F."/>
            <person name="Rodrigues-Luiz G.F."/>
            <person name="Wagner G."/>
            <person name="Goldman G.H."/>
            <person name="Fietto J.L.R."/>
            <person name="Ciapina L.P."/>
            <person name="Brocchi M."/>
            <person name="Elias M.C."/>
            <person name="Goldman M.H.S."/>
            <person name="Sagot M.-F."/>
            <person name="Pereira M."/>
            <person name="Stoco P.H."/>
            <person name="Teixeira S.M.R."/>
            <person name="de Mendonca-Neto R.P."/>
            <person name="Maciel T.E.F."/>
            <person name="Mendes T.A.O."/>
            <person name="Urmenyi T.P."/>
            <person name="Teixeira M.M.G."/>
            <person name="de Camargo E.F.P."/>
            <person name="de Sousa W."/>
            <person name="Schenkman S."/>
            <person name="de Vasconcelos A.T.R."/>
        </authorList>
    </citation>
    <scope>NUCLEOTIDE SEQUENCE</scope>
</reference>
<comment type="similarity">
    <text evidence="3 6">Belongs to the eukaryotic release factor 1 family. Pelota subfamily.</text>
</comment>
<dbReference type="PANTHER" id="PTHR10853:SF0">
    <property type="entry name" value="PROTEIN PELOTA HOMOLOG"/>
    <property type="match status" value="1"/>
</dbReference>
<evidence type="ECO:0000256" key="6">
    <source>
        <dbReference type="RuleBase" id="RU362019"/>
    </source>
</evidence>
<accession>S9U192</accession>
<organism evidence="9 11">
    <name type="scientific">Strigomonas culicis</name>
    <dbReference type="NCBI Taxonomy" id="28005"/>
    <lineage>
        <taxon>Eukaryota</taxon>
        <taxon>Discoba</taxon>
        <taxon>Euglenozoa</taxon>
        <taxon>Kinetoplastea</taxon>
        <taxon>Metakinetoplastina</taxon>
        <taxon>Trypanosomatida</taxon>
        <taxon>Trypanosomatidae</taxon>
        <taxon>Strigomonadinae</taxon>
        <taxon>Strigomonas</taxon>
    </lineage>
</organism>
<evidence type="ECO:0000256" key="2">
    <source>
        <dbReference type="ARBA" id="ARBA00004496"/>
    </source>
</evidence>
<dbReference type="PANTHER" id="PTHR10853">
    <property type="entry name" value="PELOTA"/>
    <property type="match status" value="1"/>
</dbReference>
<dbReference type="InterPro" id="IPR042226">
    <property type="entry name" value="eFR1_2_sf"/>
</dbReference>
<evidence type="ECO:0000259" key="7">
    <source>
        <dbReference type="SMART" id="SM01194"/>
    </source>
</evidence>